<evidence type="ECO:0000313" key="4">
    <source>
        <dbReference type="Proteomes" id="UP001347796"/>
    </source>
</evidence>
<feature type="chain" id="PRO_5042960490" evidence="2">
    <location>
        <begin position="22"/>
        <end position="1670"/>
    </location>
</feature>
<feature type="compositionally biased region" description="Polar residues" evidence="1">
    <location>
        <begin position="833"/>
        <end position="849"/>
    </location>
</feature>
<feature type="region of interest" description="Disordered" evidence="1">
    <location>
        <begin position="829"/>
        <end position="1028"/>
    </location>
</feature>
<comment type="caution">
    <text evidence="3">The sequence shown here is derived from an EMBL/GenBank/DDBJ whole genome shotgun (WGS) entry which is preliminary data.</text>
</comment>
<feature type="region of interest" description="Disordered" evidence="1">
    <location>
        <begin position="651"/>
        <end position="696"/>
    </location>
</feature>
<reference evidence="3 4" key="1">
    <citation type="submission" date="2024-01" db="EMBL/GenBank/DDBJ databases">
        <title>The genome of the rayed Mediterranean limpet Patella caerulea (Linnaeus, 1758).</title>
        <authorList>
            <person name="Anh-Thu Weber A."/>
            <person name="Halstead-Nussloch G."/>
        </authorList>
    </citation>
    <scope>NUCLEOTIDE SEQUENCE [LARGE SCALE GENOMIC DNA]</scope>
    <source>
        <strain evidence="3">AATW-2023a</strain>
        <tissue evidence="3">Whole specimen</tissue>
    </source>
</reference>
<feature type="compositionally biased region" description="Polar residues" evidence="1">
    <location>
        <begin position="986"/>
        <end position="1019"/>
    </location>
</feature>
<feature type="compositionally biased region" description="Polar residues" evidence="1">
    <location>
        <begin position="896"/>
        <end position="915"/>
    </location>
</feature>
<proteinExistence type="predicted"/>
<feature type="region of interest" description="Disordered" evidence="1">
    <location>
        <begin position="604"/>
        <end position="637"/>
    </location>
</feature>
<feature type="compositionally biased region" description="Low complexity" evidence="1">
    <location>
        <begin position="871"/>
        <end position="895"/>
    </location>
</feature>
<evidence type="ECO:0000256" key="2">
    <source>
        <dbReference type="SAM" id="SignalP"/>
    </source>
</evidence>
<protein>
    <submittedName>
        <fullName evidence="3">Uncharacterized protein</fullName>
    </submittedName>
</protein>
<keyword evidence="2" id="KW-0732">Signal</keyword>
<evidence type="ECO:0000256" key="1">
    <source>
        <dbReference type="SAM" id="MobiDB-lite"/>
    </source>
</evidence>
<feature type="compositionally biased region" description="Polar residues" evidence="1">
    <location>
        <begin position="55"/>
        <end position="73"/>
    </location>
</feature>
<dbReference type="Proteomes" id="UP001347796">
    <property type="component" value="Unassembled WGS sequence"/>
</dbReference>
<feature type="compositionally biased region" description="Basic and acidic residues" evidence="1">
    <location>
        <begin position="973"/>
        <end position="985"/>
    </location>
</feature>
<organism evidence="3 4">
    <name type="scientific">Patella caerulea</name>
    <name type="common">Rayed Mediterranean limpet</name>
    <dbReference type="NCBI Taxonomy" id="87958"/>
    <lineage>
        <taxon>Eukaryota</taxon>
        <taxon>Metazoa</taxon>
        <taxon>Spiralia</taxon>
        <taxon>Lophotrochozoa</taxon>
        <taxon>Mollusca</taxon>
        <taxon>Gastropoda</taxon>
        <taxon>Patellogastropoda</taxon>
        <taxon>Patelloidea</taxon>
        <taxon>Patellidae</taxon>
        <taxon>Patella</taxon>
    </lineage>
</organism>
<keyword evidence="4" id="KW-1185">Reference proteome</keyword>
<feature type="signal peptide" evidence="2">
    <location>
        <begin position="1"/>
        <end position="21"/>
    </location>
</feature>
<sequence length="1670" mass="189093">MWKVIFCLLFAVFCCSHIVVGEESSHSRMSDFKTIQSKKSSSHATYVKVVDKSSSNNFNRQASPYSDSPTSKEPLNEDRLTGKAYYNGVSKGIADQEFYSQTLLDQSQRLSMQTEKSKGRAQQASSKQTTTPFPFINRVTRLPGRRECTDCVLNGVTYKGHSRFEYQEDCLHHRCICHCDGSWDCPAGSVIDMCERESMNNPKCRTCDVQDRQITGNSYFDMTEGCIKYSNCICRCNGSWECSDDRSENICAAGETTKTPPVTECQKCFAYGLYRRGNSRFSHTDDCFEYDCECFCDGQWECPSERAQNICDYEDESPPDCSECEVNGEFFEGNSKFKQTTGCLEKTCDCHCDGTYDCPVYMMKNICNKNETRECSRCEVSETESYPGDSKFTLSKECIHYDCTCNCDGSWSCPGKDARNLCKGERPGGCRNCEISDKEFYNGNTNFTLQKGCIGYNCVCNCDGSWNCPGEDARDTCKGEIVGGCKSCVLSDREYYPGDTDFEMKQGCILYQCRCNCDGGWNCPGYKAKDICQNPEAENDRRMETCKACKLSNGERYEPNTKFQLERGCYQYECNCNCDGLYDCPDKSATNICDVSPEDKEEFRTRQEKEFQRQRLREQEMMRKQQRKEAFERQRRREQEIREARQRYRFEQTRKEVTSTQRVNSQSEEDSQESDEQARRGREKEQQERNEEAKKERLRYEMERERQIRLRQEKILQAKLQRERQERDRVQRERIETTDRTRDETRRETHASNKHDRTDLTSMEMIPNVNPYNSQPCLKCSFAGETHPGNTEFEYKRGCYTYQCTCDCNGRWKCDRNNVIYTCDKSRTEGNVRRTTNSRTIANQDSSPTYVVKTERKPQTAHSNVQRSREAGSAYSSTSSASASSSASSFSSQGSINTPSRKYSTSQRRQYQTPEVSRHKIVPHTRENKPYSTSSASASSSAAASFSSQSSINTPSREYSTSQRRQYQTPEVSSHKIETHTRENKPSISGETGSQGVDTTGTKYQVSQESGDQYQSPPKTNYPFFPRKTSHNVHATRRVIYPSSQTGYQQVHSSDSYRNPFLSPRVNSHQSSQTSYYTVPLPPGNNYPSPQGAGYNVQTSTRYIFPAAHRVGTHSVSTSSNFPIRQTHSLPVGGSVYPAAPVGSVNTDSCQVCLADGKNYNVNDLFDMNRGCVIYKCRCLCNGNYRCAITPNPTCNERSVETKCGNCHVHGLIYPGNMGFQQKRGCYEYTCQCKCDGTYECPDEKKVNLCPSNDPALTDPYNAQSDCGTCTIEGNSYTGNSQFKIYEKCLVYSCDCSCSGIWKCSAEHAPGCLSANGGVTIGYPTFNTTGSCSECLVNKQPHSANSDFKLKQGCLEYACKCNCDGTWYCPTQSPKHVCDASLIQRQATSCQSCDVRGTVYPADATFVLREGCHQHTCVCNCDGTWRCPNNSTINVCESSTRTVSEKSSCKECAVNGITYMSNSDFKFREGCSQYNCKCFCNGSWECPPDKTENMCRSPDYRIDGCRECLVNNRSYPGGSPFNYREGCWEFNCMCSCDGKWSCPPGRSVDICQKVGSVSSRCRPCVIESKVIKSKSTFNLRRGCTEYLCDCECNGNWTCPVERSINTCELGGIKDSYDKISDKQPSKGCEVGNKTYYTRLFGYTEQCIQYTCICYDNGAWRCPPNRSKKVC</sequence>
<accession>A0AAN8GDD1</accession>
<feature type="region of interest" description="Disordered" evidence="1">
    <location>
        <begin position="55"/>
        <end position="77"/>
    </location>
</feature>
<name>A0AAN8GDD1_PATCE</name>
<evidence type="ECO:0000313" key="3">
    <source>
        <dbReference type="EMBL" id="KAK6168891.1"/>
    </source>
</evidence>
<feature type="region of interest" description="Disordered" evidence="1">
    <location>
        <begin position="721"/>
        <end position="756"/>
    </location>
</feature>
<feature type="compositionally biased region" description="Low complexity" evidence="1">
    <location>
        <begin position="932"/>
        <end position="951"/>
    </location>
</feature>
<feature type="compositionally biased region" description="Basic and acidic residues" evidence="1">
    <location>
        <begin position="676"/>
        <end position="696"/>
    </location>
</feature>
<gene>
    <name evidence="3" type="ORF">SNE40_020053</name>
</gene>
<feature type="compositionally biased region" description="Polar residues" evidence="1">
    <location>
        <begin position="952"/>
        <end position="972"/>
    </location>
</feature>
<dbReference type="EMBL" id="JAZGQO010000015">
    <property type="protein sequence ID" value="KAK6168891.1"/>
    <property type="molecule type" value="Genomic_DNA"/>
</dbReference>
<feature type="region of interest" description="Disordered" evidence="1">
    <location>
        <begin position="109"/>
        <end position="129"/>
    </location>
</feature>